<sequence length="145" mass="16181">MSDARTLSRTDYTFRARGQFALSQDEAWDRMTQQWLPAWLGLPSIPLMVGGPLVKNPGKNRQIIGKVLGSALGHRIRVEYDSPLVNARIIVQATLMEDEGATILELDVEQAPSHEALESLREVWSERVAAAEAEVAREHEAHRAL</sequence>
<name>A0A1B0ZFF3_9MICO</name>
<evidence type="ECO:0000313" key="3">
    <source>
        <dbReference type="Proteomes" id="UP000092596"/>
    </source>
</evidence>
<keyword evidence="4" id="KW-1185">Reference proteome</keyword>
<reference evidence="2 4" key="2">
    <citation type="submission" date="2019-09" db="EMBL/GenBank/DDBJ databases">
        <title>FDA dAtabase for Regulatory Grade micrObial Sequences (FDA-ARGOS): Supporting development and validation of Infectious Disease Dx tests.</title>
        <authorList>
            <person name="Sciortino C."/>
            <person name="Tallon L."/>
            <person name="Sadzewicz L."/>
            <person name="Vavikolanu K."/>
            <person name="Mehta A."/>
            <person name="Aluvathingal J."/>
            <person name="Nadendla S."/>
            <person name="Nandy P."/>
            <person name="Geyer C."/>
            <person name="Yan Y."/>
            <person name="Sichtig H."/>
        </authorList>
    </citation>
    <scope>NUCLEOTIDE SEQUENCE [LARGE SCALE GENOMIC DNA]</scope>
    <source>
        <strain evidence="2 4">FDAARGOS_640</strain>
    </source>
</reference>
<dbReference type="Proteomes" id="UP000323865">
    <property type="component" value="Chromosome"/>
</dbReference>
<evidence type="ECO:0008006" key="5">
    <source>
        <dbReference type="Google" id="ProtNLM"/>
    </source>
</evidence>
<dbReference type="STRING" id="1630135.DAD186_01250"/>
<reference evidence="1 3" key="1">
    <citation type="submission" date="2015-06" db="EMBL/GenBank/DDBJ databases">
        <title>Investigation of pathophysiology for high-risk pregnancy and development of treatment modality based on it.</title>
        <authorList>
            <person name="Kim B.-C."/>
            <person name="Lim S."/>
        </authorList>
    </citation>
    <scope>NUCLEOTIDE SEQUENCE [LARGE SCALE GENOMIC DNA]</scope>
    <source>
        <strain evidence="1 3">AD1-86</strain>
    </source>
</reference>
<organism evidence="1 3">
    <name type="scientific">Dermabacter vaginalis</name>
    <dbReference type="NCBI Taxonomy" id="1630135"/>
    <lineage>
        <taxon>Bacteria</taxon>
        <taxon>Bacillati</taxon>
        <taxon>Actinomycetota</taxon>
        <taxon>Actinomycetes</taxon>
        <taxon>Micrococcales</taxon>
        <taxon>Dermabacteraceae</taxon>
        <taxon>Dermabacter</taxon>
    </lineage>
</organism>
<dbReference type="RefSeq" id="WP_065247073.1">
    <property type="nucleotide sequence ID" value="NZ_CP012117.1"/>
</dbReference>
<dbReference type="InterPro" id="IPR023393">
    <property type="entry name" value="START-like_dom_sf"/>
</dbReference>
<dbReference type="Proteomes" id="UP000092596">
    <property type="component" value="Chromosome"/>
</dbReference>
<dbReference type="EMBL" id="CP044108">
    <property type="protein sequence ID" value="QEU10914.1"/>
    <property type="molecule type" value="Genomic_DNA"/>
</dbReference>
<dbReference type="Gene3D" id="3.30.530.20">
    <property type="match status" value="1"/>
</dbReference>
<protein>
    <recommendedName>
        <fullName evidence="5">SRPBCC family protein</fullName>
    </recommendedName>
</protein>
<dbReference type="EMBL" id="CP012117">
    <property type="protein sequence ID" value="ANP26684.1"/>
    <property type="molecule type" value="Genomic_DNA"/>
</dbReference>
<gene>
    <name evidence="1" type="ORF">DAD186_01250</name>
    <name evidence="2" type="ORF">FOB48_00375</name>
</gene>
<accession>A0A1B0ZFF3</accession>
<evidence type="ECO:0000313" key="4">
    <source>
        <dbReference type="Proteomes" id="UP000323865"/>
    </source>
</evidence>
<dbReference type="SUPFAM" id="SSF55961">
    <property type="entry name" value="Bet v1-like"/>
    <property type="match status" value="1"/>
</dbReference>
<proteinExistence type="predicted"/>
<evidence type="ECO:0000313" key="2">
    <source>
        <dbReference type="EMBL" id="QEU10914.1"/>
    </source>
</evidence>
<dbReference type="AlphaFoldDB" id="A0A1B0ZFF3"/>
<dbReference type="KEGG" id="dva:DAD186_01250"/>
<evidence type="ECO:0000313" key="1">
    <source>
        <dbReference type="EMBL" id="ANP26684.1"/>
    </source>
</evidence>